<dbReference type="EMBL" id="AGYG01000019">
    <property type="protein sequence ID" value="ENZ38087.1"/>
    <property type="molecule type" value="Genomic_DNA"/>
</dbReference>
<dbReference type="PATRIC" id="fig|997897.5.peg.2834"/>
<organism evidence="1 2">
    <name type="scientific">Enterocloster bolteae 90B8</name>
    <dbReference type="NCBI Taxonomy" id="997897"/>
    <lineage>
        <taxon>Bacteria</taxon>
        <taxon>Bacillati</taxon>
        <taxon>Bacillota</taxon>
        <taxon>Clostridia</taxon>
        <taxon>Lachnospirales</taxon>
        <taxon>Lachnospiraceae</taxon>
        <taxon>Enterocloster</taxon>
    </lineage>
</organism>
<sequence>MVYQWELDKIKEWSTETIKNYIWSAVSVGQPVPGCISVEALRQELVSRGEKPKGYHNT</sequence>
<gene>
    <name evidence="1" type="ORF">HMPREF1097_02669</name>
</gene>
<dbReference type="RefSeq" id="WP_002572379.1">
    <property type="nucleotide sequence ID" value="NZ_KB851154.1"/>
</dbReference>
<accession>R0B1C6</accession>
<evidence type="ECO:0000313" key="1">
    <source>
        <dbReference type="EMBL" id="ENZ38087.1"/>
    </source>
</evidence>
<dbReference type="AlphaFoldDB" id="R0B1C6"/>
<name>R0B1C6_9FIRM</name>
<dbReference type="HOGENOM" id="CLU_2971250_0_0_9"/>
<protein>
    <submittedName>
        <fullName evidence="1">Uncharacterized protein</fullName>
    </submittedName>
</protein>
<evidence type="ECO:0000313" key="2">
    <source>
        <dbReference type="Proteomes" id="UP000013041"/>
    </source>
</evidence>
<reference evidence="1 2" key="1">
    <citation type="submission" date="2013-01" db="EMBL/GenBank/DDBJ databases">
        <title>The Genome Sequence of Clostridium bolteae 90B8.</title>
        <authorList>
            <consortium name="The Broad Institute Genome Sequencing Platform"/>
            <person name="Earl A."/>
            <person name="Ward D."/>
            <person name="Feldgarden M."/>
            <person name="Gevers D."/>
            <person name="Courvalin P."/>
            <person name="Lambert T."/>
            <person name="Walker B."/>
            <person name="Young S.K."/>
            <person name="Zeng Q."/>
            <person name="Gargeya S."/>
            <person name="Fitzgerald M."/>
            <person name="Haas B."/>
            <person name="Abouelleil A."/>
            <person name="Alvarado L."/>
            <person name="Arachchi H.M."/>
            <person name="Berlin A.M."/>
            <person name="Chapman S.B."/>
            <person name="Dewar J."/>
            <person name="Goldberg J."/>
            <person name="Griggs A."/>
            <person name="Gujja S."/>
            <person name="Hansen M."/>
            <person name="Howarth C."/>
            <person name="Imamovic A."/>
            <person name="Larimer J."/>
            <person name="McCowan C."/>
            <person name="Murphy C."/>
            <person name="Neiman D."/>
            <person name="Pearson M."/>
            <person name="Priest M."/>
            <person name="Roberts A."/>
            <person name="Saif S."/>
            <person name="Shea T."/>
            <person name="Sisk P."/>
            <person name="Sykes S."/>
            <person name="Wortman J."/>
            <person name="Nusbaum C."/>
            <person name="Birren B."/>
        </authorList>
    </citation>
    <scope>NUCLEOTIDE SEQUENCE [LARGE SCALE GENOMIC DNA]</scope>
    <source>
        <strain evidence="1 2">90B8</strain>
    </source>
</reference>
<dbReference type="Proteomes" id="UP000013041">
    <property type="component" value="Unassembled WGS sequence"/>
</dbReference>
<comment type="caution">
    <text evidence="1">The sequence shown here is derived from an EMBL/GenBank/DDBJ whole genome shotgun (WGS) entry which is preliminary data.</text>
</comment>
<proteinExistence type="predicted"/>